<dbReference type="Pfam" id="PF01370">
    <property type="entry name" value="Epimerase"/>
    <property type="match status" value="1"/>
</dbReference>
<evidence type="ECO:0000259" key="1">
    <source>
        <dbReference type="Pfam" id="PF01370"/>
    </source>
</evidence>
<dbReference type="GO" id="GO:0004029">
    <property type="term" value="F:aldehyde dehydrogenase (NAD+) activity"/>
    <property type="evidence" value="ECO:0007669"/>
    <property type="project" value="TreeGrafter"/>
</dbReference>
<dbReference type="InterPro" id="IPR001509">
    <property type="entry name" value="Epimerase_deHydtase"/>
</dbReference>
<proteinExistence type="predicted"/>
<name>A0A8J7SIE3_9RHOB</name>
<evidence type="ECO:0000313" key="2">
    <source>
        <dbReference type="EMBL" id="MBK0400280.1"/>
    </source>
</evidence>
<dbReference type="InterPro" id="IPR036291">
    <property type="entry name" value="NAD(P)-bd_dom_sf"/>
</dbReference>
<dbReference type="PANTHER" id="PTHR48079">
    <property type="entry name" value="PROTEIN YEEZ"/>
    <property type="match status" value="1"/>
</dbReference>
<comment type="caution">
    <text evidence="2">The sequence shown here is derived from an EMBL/GenBank/DDBJ whole genome shotgun (WGS) entry which is preliminary data.</text>
</comment>
<dbReference type="Gene3D" id="3.40.50.720">
    <property type="entry name" value="NAD(P)-binding Rossmann-like Domain"/>
    <property type="match status" value="1"/>
</dbReference>
<dbReference type="RefSeq" id="WP_200610863.1">
    <property type="nucleotide sequence ID" value="NZ_JAEHHL010000008.1"/>
</dbReference>
<organism evidence="2 3">
    <name type="scientific">Thermohalobaculum xanthum</name>
    <dbReference type="NCBI Taxonomy" id="2753746"/>
    <lineage>
        <taxon>Bacteria</taxon>
        <taxon>Pseudomonadati</taxon>
        <taxon>Pseudomonadota</taxon>
        <taxon>Alphaproteobacteria</taxon>
        <taxon>Rhodobacterales</taxon>
        <taxon>Paracoccaceae</taxon>
        <taxon>Thermohalobaculum</taxon>
    </lineage>
</organism>
<dbReference type="InterPro" id="IPR051783">
    <property type="entry name" value="NAD(P)-dependent_oxidoreduct"/>
</dbReference>
<sequence>MSEALTGGTTSGLAAVTGATGFLGAHVIEALATRGWRLRVLTRRHPAFSHAGAPVEVVPGDLADAAALDRLVEGADAVIHLAGAVRARNPAGFLAANAEGTGRLAASWRRLSPRAHFVLISSMAAREPELSPYAASKREGEARLVGEAGAEGGFTILRPAAVYGPGDRETLGIFRAATLPVQPMLNHPSARLCLVHGADVARAVAAIAEMAPARQVLELSDARREGYSWPEIAAAAAVALGHRPRPVQAPRALLALVARIGDIAAARGAGTGMLTTAKLREMRHPDWSSGPEAQPPAAIWQPGITLDQGFATTIAWYRERGWL</sequence>
<protein>
    <submittedName>
        <fullName evidence="2">NAD(P)-dependent oxidoreductase</fullName>
    </submittedName>
</protein>
<dbReference type="EMBL" id="JAEHHL010000008">
    <property type="protein sequence ID" value="MBK0400280.1"/>
    <property type="molecule type" value="Genomic_DNA"/>
</dbReference>
<dbReference type="PANTHER" id="PTHR48079:SF6">
    <property type="entry name" value="NAD(P)-BINDING DOMAIN-CONTAINING PROTEIN-RELATED"/>
    <property type="match status" value="1"/>
</dbReference>
<dbReference type="AlphaFoldDB" id="A0A8J7SIE3"/>
<feature type="domain" description="NAD-dependent epimerase/dehydratase" evidence="1">
    <location>
        <begin position="15"/>
        <end position="210"/>
    </location>
</feature>
<dbReference type="SUPFAM" id="SSF51735">
    <property type="entry name" value="NAD(P)-binding Rossmann-fold domains"/>
    <property type="match status" value="1"/>
</dbReference>
<gene>
    <name evidence="2" type="ORF">H0I76_13860</name>
</gene>
<dbReference type="Proteomes" id="UP000655420">
    <property type="component" value="Unassembled WGS sequence"/>
</dbReference>
<reference evidence="2" key="1">
    <citation type="submission" date="2020-12" db="EMBL/GenBank/DDBJ databases">
        <title>Bacterial taxonomy.</title>
        <authorList>
            <person name="Pan X."/>
        </authorList>
    </citation>
    <scope>NUCLEOTIDE SEQUENCE</scope>
    <source>
        <strain evidence="2">M0105</strain>
    </source>
</reference>
<evidence type="ECO:0000313" key="3">
    <source>
        <dbReference type="Proteomes" id="UP000655420"/>
    </source>
</evidence>
<accession>A0A8J7SIE3</accession>
<keyword evidence="3" id="KW-1185">Reference proteome</keyword>
<dbReference type="GO" id="GO:0005737">
    <property type="term" value="C:cytoplasm"/>
    <property type="evidence" value="ECO:0007669"/>
    <property type="project" value="TreeGrafter"/>
</dbReference>